<evidence type="ECO:0000313" key="1">
    <source>
        <dbReference type="EMBL" id="KIK01597.1"/>
    </source>
</evidence>
<reference evidence="1 2" key="1">
    <citation type="submission" date="2014-04" db="EMBL/GenBank/DDBJ databases">
        <authorList>
            <consortium name="DOE Joint Genome Institute"/>
            <person name="Kuo A."/>
            <person name="Kohler A."/>
            <person name="Nagy L.G."/>
            <person name="Floudas D."/>
            <person name="Copeland A."/>
            <person name="Barry K.W."/>
            <person name="Cichocki N."/>
            <person name="Veneault-Fourrey C."/>
            <person name="LaButti K."/>
            <person name="Lindquist E.A."/>
            <person name="Lipzen A."/>
            <person name="Lundell T."/>
            <person name="Morin E."/>
            <person name="Murat C."/>
            <person name="Sun H."/>
            <person name="Tunlid A."/>
            <person name="Henrissat B."/>
            <person name="Grigoriev I.V."/>
            <person name="Hibbett D.S."/>
            <person name="Martin F."/>
            <person name="Nordberg H.P."/>
            <person name="Cantor M.N."/>
            <person name="Hua S.X."/>
        </authorList>
    </citation>
    <scope>NUCLEOTIDE SEQUENCE [LARGE SCALE GENOMIC DNA]</scope>
    <source>
        <strain evidence="1 2">LaAM-08-1</strain>
    </source>
</reference>
<dbReference type="OrthoDB" id="10323363at2759"/>
<proteinExistence type="predicted"/>
<dbReference type="EMBL" id="KN838604">
    <property type="protein sequence ID" value="KIK01597.1"/>
    <property type="molecule type" value="Genomic_DNA"/>
</dbReference>
<accession>A0A0C9XVF3</accession>
<sequence length="109" mass="11946">MHCVASFQVKNNGNINVFVNLKKPSLAVTVRPGEISPPFTSPGTYIIRSEREHLPFPPPEIAVIFSPGKLFEAKSINNPSLNVEILAKLDFPNGDLISSLSPVESAHYF</sequence>
<dbReference type="HOGENOM" id="CLU_2158874_0_0_1"/>
<protein>
    <submittedName>
        <fullName evidence="1">Unplaced genomic scaffold K443scaffold_69, whole genome shotgun sequence</fullName>
    </submittedName>
</protein>
<gene>
    <name evidence="1" type="ORF">K443DRAFT_98342</name>
</gene>
<dbReference type="Proteomes" id="UP000054477">
    <property type="component" value="Unassembled WGS sequence"/>
</dbReference>
<reference evidence="2" key="2">
    <citation type="submission" date="2015-01" db="EMBL/GenBank/DDBJ databases">
        <title>Evolutionary Origins and Diversification of the Mycorrhizal Mutualists.</title>
        <authorList>
            <consortium name="DOE Joint Genome Institute"/>
            <consortium name="Mycorrhizal Genomics Consortium"/>
            <person name="Kohler A."/>
            <person name="Kuo A."/>
            <person name="Nagy L.G."/>
            <person name="Floudas D."/>
            <person name="Copeland A."/>
            <person name="Barry K.W."/>
            <person name="Cichocki N."/>
            <person name="Veneault-Fourrey C."/>
            <person name="LaButti K."/>
            <person name="Lindquist E.A."/>
            <person name="Lipzen A."/>
            <person name="Lundell T."/>
            <person name="Morin E."/>
            <person name="Murat C."/>
            <person name="Riley R."/>
            <person name="Ohm R."/>
            <person name="Sun H."/>
            <person name="Tunlid A."/>
            <person name="Henrissat B."/>
            <person name="Grigoriev I.V."/>
            <person name="Hibbett D.S."/>
            <person name="Martin F."/>
        </authorList>
    </citation>
    <scope>NUCLEOTIDE SEQUENCE [LARGE SCALE GENOMIC DNA]</scope>
    <source>
        <strain evidence="2">LaAM-08-1</strain>
    </source>
</reference>
<name>A0A0C9XVF3_9AGAR</name>
<organism evidence="1 2">
    <name type="scientific">Laccaria amethystina LaAM-08-1</name>
    <dbReference type="NCBI Taxonomy" id="1095629"/>
    <lineage>
        <taxon>Eukaryota</taxon>
        <taxon>Fungi</taxon>
        <taxon>Dikarya</taxon>
        <taxon>Basidiomycota</taxon>
        <taxon>Agaricomycotina</taxon>
        <taxon>Agaricomycetes</taxon>
        <taxon>Agaricomycetidae</taxon>
        <taxon>Agaricales</taxon>
        <taxon>Agaricineae</taxon>
        <taxon>Hydnangiaceae</taxon>
        <taxon>Laccaria</taxon>
    </lineage>
</organism>
<keyword evidence="2" id="KW-1185">Reference proteome</keyword>
<dbReference type="AlphaFoldDB" id="A0A0C9XVF3"/>
<evidence type="ECO:0000313" key="2">
    <source>
        <dbReference type="Proteomes" id="UP000054477"/>
    </source>
</evidence>